<dbReference type="PANTHER" id="PTHR23077">
    <property type="entry name" value="AAA-FAMILY ATPASE"/>
    <property type="match status" value="1"/>
</dbReference>
<protein>
    <submittedName>
        <fullName evidence="5">Afg2p</fullName>
    </submittedName>
</protein>
<dbReference type="RefSeq" id="XP_056061709.1">
    <property type="nucleotide sequence ID" value="XM_056205734.1"/>
</dbReference>
<feature type="domain" description="AAA+ ATPase" evidence="4">
    <location>
        <begin position="244"/>
        <end position="391"/>
    </location>
</feature>
<dbReference type="Gene3D" id="1.10.8.60">
    <property type="match status" value="2"/>
</dbReference>
<feature type="domain" description="AAA+ ATPase" evidence="4">
    <location>
        <begin position="538"/>
        <end position="675"/>
    </location>
</feature>
<dbReference type="InterPro" id="IPR003593">
    <property type="entry name" value="AAA+_ATPase"/>
</dbReference>
<dbReference type="CDD" id="cd19511">
    <property type="entry name" value="RecA-like_CDC48_r2-like"/>
    <property type="match status" value="1"/>
</dbReference>
<dbReference type="EMBL" id="KZ454988">
    <property type="protein sequence ID" value="PKI84950.1"/>
    <property type="molecule type" value="Genomic_DNA"/>
</dbReference>
<dbReference type="InterPro" id="IPR003960">
    <property type="entry name" value="ATPase_AAA_CS"/>
</dbReference>
<dbReference type="InterPro" id="IPR041569">
    <property type="entry name" value="AAA_lid_3"/>
</dbReference>
<evidence type="ECO:0000256" key="2">
    <source>
        <dbReference type="ARBA" id="ARBA00022741"/>
    </source>
</evidence>
<dbReference type="CDD" id="cd19503">
    <property type="entry name" value="RecA-like_CDC48_NLV2_r1-like"/>
    <property type="match status" value="1"/>
</dbReference>
<evidence type="ECO:0000313" key="5">
    <source>
        <dbReference type="EMBL" id="PKI84950.1"/>
    </source>
</evidence>
<dbReference type="PROSITE" id="PS00674">
    <property type="entry name" value="AAA"/>
    <property type="match status" value="2"/>
</dbReference>
<dbReference type="Pfam" id="PF17862">
    <property type="entry name" value="AAA_lid_3"/>
    <property type="match status" value="2"/>
</dbReference>
<proteinExistence type="predicted"/>
<dbReference type="PANTHER" id="PTHR23077:SF27">
    <property type="entry name" value="ATPASE FAMILY GENE 2 PROTEIN HOMOLOG A"/>
    <property type="match status" value="1"/>
</dbReference>
<dbReference type="STRING" id="2020962.A0A2N1JEH3"/>
<accession>A0A2N1JEH3</accession>
<dbReference type="OrthoDB" id="27435at2759"/>
<dbReference type="GO" id="GO:0016887">
    <property type="term" value="F:ATP hydrolysis activity"/>
    <property type="evidence" value="ECO:0007669"/>
    <property type="project" value="InterPro"/>
</dbReference>
<dbReference type="InterPro" id="IPR027417">
    <property type="entry name" value="P-loop_NTPase"/>
</dbReference>
<keyword evidence="3" id="KW-0067">ATP-binding</keyword>
<dbReference type="GeneID" id="80900385"/>
<evidence type="ECO:0000259" key="4">
    <source>
        <dbReference type="SMART" id="SM00382"/>
    </source>
</evidence>
<dbReference type="Proteomes" id="UP000232875">
    <property type="component" value="Unassembled WGS sequence"/>
</dbReference>
<keyword evidence="6" id="KW-1185">Reference proteome</keyword>
<dbReference type="InterPro" id="IPR050168">
    <property type="entry name" value="AAA_ATPase_domain"/>
</dbReference>
<keyword evidence="2" id="KW-0547">Nucleotide-binding</keyword>
<dbReference type="Gene3D" id="3.40.50.300">
    <property type="entry name" value="P-loop containing nucleotide triphosphate hydrolases"/>
    <property type="match status" value="2"/>
</dbReference>
<keyword evidence="1" id="KW-0677">Repeat</keyword>
<dbReference type="SUPFAM" id="SSF52540">
    <property type="entry name" value="P-loop containing nucleoside triphosphate hydrolases"/>
    <property type="match status" value="2"/>
</dbReference>
<dbReference type="FunFam" id="3.40.50.300:FF:000018">
    <property type="entry name" value="Cell division control 48"/>
    <property type="match status" value="1"/>
</dbReference>
<gene>
    <name evidence="5" type="primary">AFG2</name>
    <name evidence="5" type="ORF">MVES_000826</name>
</gene>
<evidence type="ECO:0000313" key="6">
    <source>
        <dbReference type="Proteomes" id="UP000232875"/>
    </source>
</evidence>
<reference evidence="5 6" key="1">
    <citation type="submission" date="2017-10" db="EMBL/GenBank/DDBJ databases">
        <title>A novel species of cold-tolerant Malassezia isolated from bats.</title>
        <authorList>
            <person name="Lorch J.M."/>
            <person name="Palmer J.M."/>
            <person name="Vanderwolf K.J."/>
            <person name="Schmidt K.Z."/>
            <person name="Verant M.L."/>
            <person name="Weller T.J."/>
            <person name="Blehert D.S."/>
        </authorList>
    </citation>
    <scope>NUCLEOTIDE SEQUENCE [LARGE SCALE GENOMIC DNA]</scope>
    <source>
        <strain evidence="5 6">NWHC:44797-103</strain>
    </source>
</reference>
<dbReference type="SMART" id="SM00382">
    <property type="entry name" value="AAA"/>
    <property type="match status" value="2"/>
</dbReference>
<sequence>MTDRATAAPLTVLVRGGDSGLAADTRILVQSDAMKQRGFVTGAHVALRRTQTTLFAGTAWPAFDLEKDQVSVPMMLAAPAGLRDGEKVQLSMLSVARQDGFVAQSLAVDLVRVAEKNPAPDMASALLQELLRTILLHTTVDIGAVYLGSKLQFAFQGCTYSATFASAAAERDGAMHTIQRSIVFCTRKTQLLIQVQKEEDKGALVDASAYHTLGGLDAQISTIRTLVELPLTRPALFDEYGLQPPRGVLLYGPPGTGKTSLARTVAASLRAEVVTINGPELSSMYHGETESKLRAVFERAASYERCIIIIDEIDALAPRRDGSASVASEGAGEVERRVVATLLTLLDGVGIGDEKRSRVVVIAATNRPNALDPALRRPGRLDREIEIGVPDATARHAILTVLLRSVPHALGTEGIAGIAARTHGYVGADLAALVREAGMAAIQRRVQSPDLANLSLEARVEPVLMRDFLHAQAVVRPSAMREVFVETPKVRWSEIADGGDEETMPDGTLVPSVKRQVRECVEWPLTHAASFRRLGIAAPRGALLYGPPGCSKTLTAKALAYESGLNFIAIRGPELVSKYVGESERAIREMFRRARSAAPAIIFFDELDAISGVRSMESSNASNDRIVASLLTEMDGIDNASHVVVVAATNRPECIDSALLRPGRIDRLVYVGPPNQAARRKILEMRAAHMAFAPGVDLDAIAAWAEGCSGAEVVSICQEAGFLAMNENMECEYIEARHLEQAAQSMKRRISPLLLAKYAQWGHSMQ</sequence>
<dbReference type="AlphaFoldDB" id="A0A2N1JEH3"/>
<dbReference type="GO" id="GO:0005737">
    <property type="term" value="C:cytoplasm"/>
    <property type="evidence" value="ECO:0007669"/>
    <property type="project" value="TreeGrafter"/>
</dbReference>
<dbReference type="InterPro" id="IPR003959">
    <property type="entry name" value="ATPase_AAA_core"/>
</dbReference>
<evidence type="ECO:0000256" key="1">
    <source>
        <dbReference type="ARBA" id="ARBA00022737"/>
    </source>
</evidence>
<dbReference type="GO" id="GO:0005524">
    <property type="term" value="F:ATP binding"/>
    <property type="evidence" value="ECO:0007669"/>
    <property type="project" value="UniProtKB-KW"/>
</dbReference>
<name>A0A2N1JEH3_9BASI</name>
<dbReference type="FunFam" id="3.40.50.300:FF:001985">
    <property type="entry name" value="Chromosome 9, whole genome shotgun sequence"/>
    <property type="match status" value="1"/>
</dbReference>
<organism evidence="5 6">
    <name type="scientific">Malassezia vespertilionis</name>
    <dbReference type="NCBI Taxonomy" id="2020962"/>
    <lineage>
        <taxon>Eukaryota</taxon>
        <taxon>Fungi</taxon>
        <taxon>Dikarya</taxon>
        <taxon>Basidiomycota</taxon>
        <taxon>Ustilaginomycotina</taxon>
        <taxon>Malasseziomycetes</taxon>
        <taxon>Malasseziales</taxon>
        <taxon>Malasseziaceae</taxon>
        <taxon>Malassezia</taxon>
    </lineage>
</organism>
<dbReference type="Pfam" id="PF00004">
    <property type="entry name" value="AAA"/>
    <property type="match status" value="2"/>
</dbReference>
<evidence type="ECO:0000256" key="3">
    <source>
        <dbReference type="ARBA" id="ARBA00022840"/>
    </source>
</evidence>